<accession>A0A1Y1NIZ4</accession>
<dbReference type="EMBL" id="GEZM01001397">
    <property type="protein sequence ID" value="JAV97864.1"/>
    <property type="molecule type" value="Transcribed_RNA"/>
</dbReference>
<organism evidence="1">
    <name type="scientific">Photinus pyralis</name>
    <name type="common">Common eastern firefly</name>
    <name type="synonym">Lampyris pyralis</name>
    <dbReference type="NCBI Taxonomy" id="7054"/>
    <lineage>
        <taxon>Eukaryota</taxon>
        <taxon>Metazoa</taxon>
        <taxon>Ecdysozoa</taxon>
        <taxon>Arthropoda</taxon>
        <taxon>Hexapoda</taxon>
        <taxon>Insecta</taxon>
        <taxon>Pterygota</taxon>
        <taxon>Neoptera</taxon>
        <taxon>Endopterygota</taxon>
        <taxon>Coleoptera</taxon>
        <taxon>Polyphaga</taxon>
        <taxon>Elateriformia</taxon>
        <taxon>Elateroidea</taxon>
        <taxon>Lampyridae</taxon>
        <taxon>Lampyrinae</taxon>
        <taxon>Photinus</taxon>
    </lineage>
</organism>
<protein>
    <recommendedName>
        <fullName evidence="2">Retrotransposon gag domain-containing protein</fullName>
    </recommendedName>
</protein>
<evidence type="ECO:0000313" key="1">
    <source>
        <dbReference type="EMBL" id="JAV97864.1"/>
    </source>
</evidence>
<name>A0A1Y1NIZ4_PHOPY</name>
<reference evidence="1" key="1">
    <citation type="journal article" date="2016" name="Sci. Rep.">
        <title>Molecular characterization of firefly nuptial gifts: a multi-omics approach sheds light on postcopulatory sexual selection.</title>
        <authorList>
            <person name="Al-Wathiqui N."/>
            <person name="Fallon T.R."/>
            <person name="South A."/>
            <person name="Weng J.K."/>
            <person name="Lewis S.M."/>
        </authorList>
    </citation>
    <scope>NUCLEOTIDE SEQUENCE</scope>
</reference>
<sequence>MANIGKISDFKIGEKSWTTYVARLEQYFLANKVSDNLKLPTLLTVVGDDTYELMVNLCDPDKPEEKTFAELVKIVKKHLEPAPSEIAERYKFRLRKQELNESVSEYVTALKSLAKKCNFKSTLEENLRDQLVYGLKSDVIKQRLFAETDLTYAKAVELSTNMERAEKEVNLIDKAQVVCKIQRGVQKPNASNSRRCTIDVITKMAESGNTTRRQQCPPVVPLWKRPANVAVNPTIPANNVFSEMQFVWLARRRGILSLHAHFK</sequence>
<dbReference type="PANTHER" id="PTHR33198">
    <property type="entry name" value="ANK_REP_REGION DOMAIN-CONTAINING PROTEIN-RELATED"/>
    <property type="match status" value="1"/>
</dbReference>
<dbReference type="PANTHER" id="PTHR33198:SF19">
    <property type="entry name" value="CCHC-TYPE DOMAIN-CONTAINING PROTEIN"/>
    <property type="match status" value="1"/>
</dbReference>
<dbReference type="AlphaFoldDB" id="A0A1Y1NIZ4"/>
<dbReference type="EMBL" id="GEZM01001398">
    <property type="protein sequence ID" value="JAV97862.1"/>
    <property type="molecule type" value="Transcribed_RNA"/>
</dbReference>
<proteinExistence type="predicted"/>
<evidence type="ECO:0008006" key="2">
    <source>
        <dbReference type="Google" id="ProtNLM"/>
    </source>
</evidence>